<dbReference type="Proteomes" id="UP000747542">
    <property type="component" value="Unassembled WGS sequence"/>
</dbReference>
<dbReference type="Pfam" id="PF03184">
    <property type="entry name" value="DDE_1"/>
    <property type="match status" value="1"/>
</dbReference>
<dbReference type="GO" id="GO:0003676">
    <property type="term" value="F:nucleic acid binding"/>
    <property type="evidence" value="ECO:0007669"/>
    <property type="project" value="InterPro"/>
</dbReference>
<dbReference type="EMBL" id="JAHLQT010022015">
    <property type="protein sequence ID" value="KAG7166895.1"/>
    <property type="molecule type" value="Genomic_DNA"/>
</dbReference>
<comment type="caution">
    <text evidence="2">The sequence shown here is derived from an EMBL/GenBank/DDBJ whole genome shotgun (WGS) entry which is preliminary data.</text>
</comment>
<evidence type="ECO:0000313" key="2">
    <source>
        <dbReference type="EMBL" id="KAG7166895.1"/>
    </source>
</evidence>
<sequence>MLTPVVVGKSKKPRAIQGIMHRLPVDYYNSKNAWFTGAITSELVFQTFCGGDQAYAGSSGGHKRAEDPQKLEIIQLQVQLSNFAAAAKEVKATTLTNAWKKLLYEEHDFEGFTSEDCHRTLLQAG</sequence>
<protein>
    <submittedName>
        <fullName evidence="2">Tigger transposable element-derived protein 7-like 78</fullName>
    </submittedName>
</protein>
<evidence type="ECO:0000259" key="1">
    <source>
        <dbReference type="Pfam" id="PF03184"/>
    </source>
</evidence>
<accession>A0A8J5MWC6</accession>
<proteinExistence type="predicted"/>
<reference evidence="2" key="1">
    <citation type="journal article" date="2021" name="Sci. Adv.">
        <title>The American lobster genome reveals insights on longevity, neural, and immune adaptations.</title>
        <authorList>
            <person name="Polinski J.M."/>
            <person name="Zimin A.V."/>
            <person name="Clark K.F."/>
            <person name="Kohn A.B."/>
            <person name="Sadowski N."/>
            <person name="Timp W."/>
            <person name="Ptitsyn A."/>
            <person name="Khanna P."/>
            <person name="Romanova D.Y."/>
            <person name="Williams P."/>
            <person name="Greenwood S.J."/>
            <person name="Moroz L.L."/>
            <person name="Walt D.R."/>
            <person name="Bodnar A.G."/>
        </authorList>
    </citation>
    <scope>NUCLEOTIDE SEQUENCE</scope>
    <source>
        <strain evidence="2">GMGI-L3</strain>
    </source>
</reference>
<organism evidence="2 3">
    <name type="scientific">Homarus americanus</name>
    <name type="common">American lobster</name>
    <dbReference type="NCBI Taxonomy" id="6706"/>
    <lineage>
        <taxon>Eukaryota</taxon>
        <taxon>Metazoa</taxon>
        <taxon>Ecdysozoa</taxon>
        <taxon>Arthropoda</taxon>
        <taxon>Crustacea</taxon>
        <taxon>Multicrustacea</taxon>
        <taxon>Malacostraca</taxon>
        <taxon>Eumalacostraca</taxon>
        <taxon>Eucarida</taxon>
        <taxon>Decapoda</taxon>
        <taxon>Pleocyemata</taxon>
        <taxon>Astacidea</taxon>
        <taxon>Nephropoidea</taxon>
        <taxon>Nephropidae</taxon>
        <taxon>Homarus</taxon>
    </lineage>
</organism>
<dbReference type="AlphaFoldDB" id="A0A8J5MWC6"/>
<name>A0A8J5MWC6_HOMAM</name>
<feature type="domain" description="DDE-1" evidence="1">
    <location>
        <begin position="2"/>
        <end position="42"/>
    </location>
</feature>
<evidence type="ECO:0000313" key="3">
    <source>
        <dbReference type="Proteomes" id="UP000747542"/>
    </source>
</evidence>
<keyword evidence="3" id="KW-1185">Reference proteome</keyword>
<dbReference type="InterPro" id="IPR004875">
    <property type="entry name" value="DDE_SF_endonuclease_dom"/>
</dbReference>
<gene>
    <name evidence="2" type="primary">TIGD7-L78</name>
    <name evidence="2" type="ORF">Hamer_G025607</name>
</gene>